<keyword evidence="1" id="KW-1133">Transmembrane helix</keyword>
<reference evidence="2" key="1">
    <citation type="submission" date="2023-07" db="EMBL/GenBank/DDBJ databases">
        <title>Genome content predicts the carbon catabolic preferences of heterotrophic bacteria.</title>
        <authorList>
            <person name="Gralka M."/>
        </authorList>
    </citation>
    <scope>NUCLEOTIDE SEQUENCE</scope>
    <source>
        <strain evidence="2">E2R20</strain>
    </source>
</reference>
<dbReference type="AlphaFoldDB" id="A0AAW7YTU0"/>
<evidence type="ECO:0000256" key="1">
    <source>
        <dbReference type="SAM" id="Phobius"/>
    </source>
</evidence>
<comment type="caution">
    <text evidence="2">The sequence shown here is derived from an EMBL/GenBank/DDBJ whole genome shotgun (WGS) entry which is preliminary data.</text>
</comment>
<dbReference type="RefSeq" id="WP_303520847.1">
    <property type="nucleotide sequence ID" value="NZ_JAUOQO010000004.1"/>
</dbReference>
<accession>A0AAW7YTU0</accession>
<dbReference type="Proteomes" id="UP001170310">
    <property type="component" value="Unassembled WGS sequence"/>
</dbReference>
<keyword evidence="1" id="KW-0472">Membrane</keyword>
<keyword evidence="1" id="KW-0812">Transmembrane</keyword>
<evidence type="ECO:0000313" key="2">
    <source>
        <dbReference type="EMBL" id="MDO6573706.1"/>
    </source>
</evidence>
<keyword evidence="3" id="KW-1185">Reference proteome</keyword>
<protein>
    <submittedName>
        <fullName evidence="2">Uncharacterized protein</fullName>
    </submittedName>
</protein>
<name>A0AAW7YTU0_9STAP</name>
<dbReference type="EMBL" id="JAUOQO010000004">
    <property type="protein sequence ID" value="MDO6573706.1"/>
    <property type="molecule type" value="Genomic_DNA"/>
</dbReference>
<proteinExistence type="predicted"/>
<feature type="transmembrane region" description="Helical" evidence="1">
    <location>
        <begin position="25"/>
        <end position="48"/>
    </location>
</feature>
<evidence type="ECO:0000313" key="3">
    <source>
        <dbReference type="Proteomes" id="UP001170310"/>
    </source>
</evidence>
<feature type="transmembrane region" description="Helical" evidence="1">
    <location>
        <begin position="60"/>
        <end position="78"/>
    </location>
</feature>
<organism evidence="2 3">
    <name type="scientific">Staphylococcus pasteuri_A</name>
    <dbReference type="NCBI Taxonomy" id="3062664"/>
    <lineage>
        <taxon>Bacteria</taxon>
        <taxon>Bacillati</taxon>
        <taxon>Bacillota</taxon>
        <taxon>Bacilli</taxon>
        <taxon>Bacillales</taxon>
        <taxon>Staphylococcaceae</taxon>
        <taxon>Staphylococcus</taxon>
    </lineage>
</organism>
<sequence length="101" mass="11272">MLIGVDNMSTINKDEKNTNINKLSFYLNIASGTLIIIGILIFILRIILDTMYGGSPFKSVESIFIVAGLLISIVAYALEKNWKEVIISIIVTLFVIFILFT</sequence>
<gene>
    <name evidence="2" type="ORF">Q4528_05995</name>
</gene>
<feature type="transmembrane region" description="Helical" evidence="1">
    <location>
        <begin position="84"/>
        <end position="100"/>
    </location>
</feature>